<keyword evidence="3 6" id="KW-0347">Helicase</keyword>
<dbReference type="InterPro" id="IPR000212">
    <property type="entry name" value="DNA_helicase_UvrD/REP"/>
</dbReference>
<dbReference type="PANTHER" id="PTHR11070:SF2">
    <property type="entry name" value="ATP-DEPENDENT DNA HELICASE SRS2"/>
    <property type="match status" value="1"/>
</dbReference>
<evidence type="ECO:0000256" key="4">
    <source>
        <dbReference type="ARBA" id="ARBA00022840"/>
    </source>
</evidence>
<sequence length="656" mass="72243">MSAALIFEENERDAGVVEEICGYLTDEPPRSYFLFAGAGSGKTRTLVEVLRRMTGIVDHEKGGQFARRLRMYGRSVRVVTYTKNAVAVINGRLGDNDLVGVSTIHAFCWELISGFNDDIRAALVAVKEAQLERETAEATAKPRGITAAKQRDLDEIKADIEAFKLTDVFIYHPDRDTYGAGALAHKHVLDATAWLLLNRPTLQTILKDRNPIILIDESQDTMKGMLDALMSLAEPRGSGLTLGLLGDHRQRIYTDGHSDLPSLIPAGWAMPELQMNHRSQRRIVELINKIWESKLDGRTQPANGVAQHPRTEKAGGVVRLFVGDTFCSADQKLAGERWCAEKMLQVTGDAAWRQGRYQLLALEHKLVATRGSFLEVYGAMVLLDPNSAAPTGSGENKGPTPVQLLLNELAQLEACIGANGAVDEFKATEVFLRFGRLENLPENEVERANRVAAMLQAITAFGAACTAPGATVEQVLKPVLEAELFEVDYRLSEAFADKSPALPAPGRGEEESKKDRMRRGWCALFASPWGQLQKYRTYLAGNSVLATHQVVKGSEFPHVMVVMDDKLAGGNQISYDKIFGGVQPSKSDLENLEKGKETTIDRSLRLLYVTCSRAMESLSLVLWSSDPAAALRRIKDSDWFADGEFIVIELNDADSL</sequence>
<keyword evidence="1 6" id="KW-0547">Nucleotide-binding</keyword>
<dbReference type="Proteomes" id="UP000680067">
    <property type="component" value="Unassembled WGS sequence"/>
</dbReference>
<evidence type="ECO:0000256" key="6">
    <source>
        <dbReference type="PROSITE-ProRule" id="PRU00560"/>
    </source>
</evidence>
<feature type="domain" description="UvrD-like helicase ATP-binding" evidence="7">
    <location>
        <begin position="15"/>
        <end position="294"/>
    </location>
</feature>
<dbReference type="PROSITE" id="PS51198">
    <property type="entry name" value="UVRD_HELICASE_ATP_BIND"/>
    <property type="match status" value="1"/>
</dbReference>
<evidence type="ECO:0000256" key="3">
    <source>
        <dbReference type="ARBA" id="ARBA00022806"/>
    </source>
</evidence>
<dbReference type="GO" id="GO:0043138">
    <property type="term" value="F:3'-5' DNA helicase activity"/>
    <property type="evidence" value="ECO:0007669"/>
    <property type="project" value="TreeGrafter"/>
</dbReference>
<keyword evidence="2 6" id="KW-0378">Hydrolase</keyword>
<dbReference type="Gene3D" id="3.40.50.300">
    <property type="entry name" value="P-loop containing nucleotide triphosphate hydrolases"/>
    <property type="match status" value="2"/>
</dbReference>
<evidence type="ECO:0000256" key="1">
    <source>
        <dbReference type="ARBA" id="ARBA00022741"/>
    </source>
</evidence>
<dbReference type="GO" id="GO:0000725">
    <property type="term" value="P:recombinational repair"/>
    <property type="evidence" value="ECO:0007669"/>
    <property type="project" value="TreeGrafter"/>
</dbReference>
<dbReference type="SUPFAM" id="SSF52540">
    <property type="entry name" value="P-loop containing nucleoside triphosphate hydrolases"/>
    <property type="match status" value="2"/>
</dbReference>
<dbReference type="RefSeq" id="WP_212687221.1">
    <property type="nucleotide sequence ID" value="NZ_JAGSPN010000004.1"/>
</dbReference>
<dbReference type="InterPro" id="IPR027417">
    <property type="entry name" value="P-loop_NTPase"/>
</dbReference>
<name>A0A941DJ16_9BURK</name>
<evidence type="ECO:0000256" key="2">
    <source>
        <dbReference type="ARBA" id="ARBA00022801"/>
    </source>
</evidence>
<evidence type="ECO:0000313" key="9">
    <source>
        <dbReference type="Proteomes" id="UP000680067"/>
    </source>
</evidence>
<comment type="caution">
    <text evidence="8">The sequence shown here is derived from an EMBL/GenBank/DDBJ whole genome shotgun (WGS) entry which is preliminary data.</text>
</comment>
<protein>
    <recommendedName>
        <fullName evidence="5">DNA 3'-5' helicase II</fullName>
    </recommendedName>
</protein>
<accession>A0A941DJ16</accession>
<proteinExistence type="predicted"/>
<reference evidence="8" key="1">
    <citation type="submission" date="2021-04" db="EMBL/GenBank/DDBJ databases">
        <title>novel species isolated from subtropical streams in China.</title>
        <authorList>
            <person name="Lu H."/>
        </authorList>
    </citation>
    <scope>NUCLEOTIDE SEQUENCE</scope>
    <source>
        <strain evidence="8">LFS511W</strain>
    </source>
</reference>
<dbReference type="Pfam" id="PF13245">
    <property type="entry name" value="AAA_19"/>
    <property type="match status" value="1"/>
</dbReference>
<feature type="binding site" evidence="6">
    <location>
        <begin position="36"/>
        <end position="43"/>
    </location>
    <ligand>
        <name>ATP</name>
        <dbReference type="ChEBI" id="CHEBI:30616"/>
    </ligand>
</feature>
<organism evidence="8 9">
    <name type="scientific">Undibacterium luofuense</name>
    <dbReference type="NCBI Taxonomy" id="2828733"/>
    <lineage>
        <taxon>Bacteria</taxon>
        <taxon>Pseudomonadati</taxon>
        <taxon>Pseudomonadota</taxon>
        <taxon>Betaproteobacteria</taxon>
        <taxon>Burkholderiales</taxon>
        <taxon>Oxalobacteraceae</taxon>
        <taxon>Undibacterium</taxon>
    </lineage>
</organism>
<keyword evidence="9" id="KW-1185">Reference proteome</keyword>
<evidence type="ECO:0000256" key="5">
    <source>
        <dbReference type="ARBA" id="ARBA00034923"/>
    </source>
</evidence>
<dbReference type="PANTHER" id="PTHR11070">
    <property type="entry name" value="UVRD / RECB / PCRA DNA HELICASE FAMILY MEMBER"/>
    <property type="match status" value="1"/>
</dbReference>
<evidence type="ECO:0000259" key="7">
    <source>
        <dbReference type="PROSITE" id="PS51198"/>
    </source>
</evidence>
<gene>
    <name evidence="8" type="ORF">KDM89_06900</name>
</gene>
<dbReference type="GO" id="GO:0003677">
    <property type="term" value="F:DNA binding"/>
    <property type="evidence" value="ECO:0007669"/>
    <property type="project" value="InterPro"/>
</dbReference>
<evidence type="ECO:0000313" key="8">
    <source>
        <dbReference type="EMBL" id="MBR7781862.1"/>
    </source>
</evidence>
<dbReference type="AlphaFoldDB" id="A0A941DJ16"/>
<dbReference type="GO" id="GO:0005524">
    <property type="term" value="F:ATP binding"/>
    <property type="evidence" value="ECO:0007669"/>
    <property type="project" value="UniProtKB-UniRule"/>
</dbReference>
<dbReference type="EMBL" id="JAGSPN010000004">
    <property type="protein sequence ID" value="MBR7781862.1"/>
    <property type="molecule type" value="Genomic_DNA"/>
</dbReference>
<dbReference type="GO" id="GO:0016787">
    <property type="term" value="F:hydrolase activity"/>
    <property type="evidence" value="ECO:0007669"/>
    <property type="project" value="UniProtKB-UniRule"/>
</dbReference>
<dbReference type="InterPro" id="IPR014016">
    <property type="entry name" value="UvrD-like_ATP-bd"/>
</dbReference>
<keyword evidence="4 6" id="KW-0067">ATP-binding</keyword>